<dbReference type="Pfam" id="PF07701">
    <property type="entry name" value="HNOBA"/>
    <property type="match status" value="1"/>
</dbReference>
<dbReference type="PANTHER" id="PTHR11920">
    <property type="entry name" value="GUANYLYL CYCLASE"/>
    <property type="match status" value="1"/>
</dbReference>
<dbReference type="Pfam" id="PF07714">
    <property type="entry name" value="PK_Tyr_Ser-Thr"/>
    <property type="match status" value="1"/>
</dbReference>
<evidence type="ECO:0000259" key="16">
    <source>
        <dbReference type="PROSITE" id="PS50125"/>
    </source>
</evidence>
<dbReference type="InterPro" id="IPR000719">
    <property type="entry name" value="Prot_kinase_dom"/>
</dbReference>
<evidence type="ECO:0000313" key="17">
    <source>
        <dbReference type="EMBL" id="GAV02734.1"/>
    </source>
</evidence>
<dbReference type="GO" id="GO:0005886">
    <property type="term" value="C:plasma membrane"/>
    <property type="evidence" value="ECO:0007669"/>
    <property type="project" value="TreeGrafter"/>
</dbReference>
<sequence>MSVPAWFPAQIVHHLHRRKKWSKPPPRLVSSPSCSDISNHLLRDNSKIIDQYYDLPLDSTATLNLPSSASVVRDFHHLANIVPIAPGKFVQLRSWKVTEVRHLDTNETEAVHRLRVDVIPNIHQPVEFSSLPNSPQTNVNRSTPTQADLTANTTLGESWQLGYHFQDDYFNDSLGIFLGGDEDAAPTSEALTVYLPIAIGVILALVLMAAAALYSRQHYLKTHAAKDRVKFYLENDDLTPIAKRTNTSLSLTSNGTSNNLPNGKVANGHADVGKSMASIRTGGSSGAQELGLSHGDNYAKFNGELVFLRFIHTKNFQLKGPTLALITNLRDLRGDNINSVVGFFIGHAVPFRPPAVVFEYCSRGSLMDLIDKEEIKLDWAFKLSFLTDLVRGLKTIHNSPLRFHGRLTSRKCVIDNRWTLKVTDYGIGRVEASMNNDHHKTAVDKLAMGDEQLLWTAPEVLRNPALLTEGSPKADIYSFGIIMQELIMRGRPFCTVDLSPKEIIHKVGHPPPLLRPHVPNQAAVPEAIKLMKECWAENPEMRPTADQLNTKMKALSQGRKVNIVDAMFVMLEKYSNNLEELIHERTEELNEEKKKTDQLLFRMMPQSVAEKLKTGQAIEPETFEEVTIYFSDIVGFTTISAYSNPMEVVNLLNNLYTLFDTTLSYYDVYKVETIGDAYMVVSGLPVPNGDRHTGEIASVALELLHQCGKFKIRHLYDVPLLLRIGIHTGSCAAGVVGLTMPRYCLFGDTVNTASRMESTSRAYRIHLSSSTHERLTQLGGYKMVFRGMTFVKGKGEMQTYWLEGKEGFNKDLPTPAPDTGENHGIDETLIIKGRELQKLLDEQMPAAGSPKDGVRRQFTFEEL</sequence>
<proteinExistence type="inferred from homology"/>
<feature type="domain" description="Protein kinase" evidence="15">
    <location>
        <begin position="276"/>
        <end position="555"/>
    </location>
</feature>
<keyword evidence="10 12" id="KW-0456">Lyase</keyword>
<accession>A0A1D1VUS8</accession>
<dbReference type="SUPFAM" id="SSF56112">
    <property type="entry name" value="Protein kinase-like (PK-like)"/>
    <property type="match status" value="1"/>
</dbReference>
<evidence type="ECO:0000256" key="9">
    <source>
        <dbReference type="ARBA" id="ARBA00023180"/>
    </source>
</evidence>
<dbReference type="Gene3D" id="1.10.510.10">
    <property type="entry name" value="Transferase(Phosphotransferase) domain 1"/>
    <property type="match status" value="1"/>
</dbReference>
<keyword evidence="5" id="KW-0732">Signal</keyword>
<evidence type="ECO:0000256" key="10">
    <source>
        <dbReference type="ARBA" id="ARBA00023239"/>
    </source>
</evidence>
<comment type="similarity">
    <text evidence="12">Belongs to the adenylyl cyclase class-4/guanylyl cyclase family.</text>
</comment>
<dbReference type="PROSITE" id="PS50125">
    <property type="entry name" value="GUANYLATE_CYCLASE_2"/>
    <property type="match status" value="1"/>
</dbReference>
<dbReference type="InterPro" id="IPR029787">
    <property type="entry name" value="Nucleotide_cyclase"/>
</dbReference>
<dbReference type="Pfam" id="PF00211">
    <property type="entry name" value="Guanylate_cyc"/>
    <property type="match status" value="1"/>
</dbReference>
<evidence type="ECO:0000256" key="5">
    <source>
        <dbReference type="ARBA" id="ARBA00022729"/>
    </source>
</evidence>
<evidence type="ECO:0000259" key="15">
    <source>
        <dbReference type="PROSITE" id="PS50011"/>
    </source>
</evidence>
<dbReference type="SUPFAM" id="SSF55073">
    <property type="entry name" value="Nucleotide cyclase"/>
    <property type="match status" value="1"/>
</dbReference>
<dbReference type="STRING" id="947166.A0A1D1VUS8"/>
<dbReference type="GO" id="GO:0004383">
    <property type="term" value="F:guanylate cyclase activity"/>
    <property type="evidence" value="ECO:0007669"/>
    <property type="project" value="UniProtKB-EC"/>
</dbReference>
<dbReference type="InterPro" id="IPR011009">
    <property type="entry name" value="Kinase-like_dom_sf"/>
</dbReference>
<keyword evidence="11 13" id="KW-0141">cGMP biosynthesis</keyword>
<comment type="subcellular location">
    <subcellularLocation>
        <location evidence="2">Membrane</location>
        <topology evidence="2">Single-pass type I membrane protein</topology>
    </subcellularLocation>
</comment>
<keyword evidence="7 14" id="KW-1133">Transmembrane helix</keyword>
<evidence type="ECO:0000256" key="14">
    <source>
        <dbReference type="SAM" id="Phobius"/>
    </source>
</evidence>
<dbReference type="Gene3D" id="3.30.70.1230">
    <property type="entry name" value="Nucleotide cyclase"/>
    <property type="match status" value="1"/>
</dbReference>
<dbReference type="GO" id="GO:0004016">
    <property type="term" value="F:adenylate cyclase activity"/>
    <property type="evidence" value="ECO:0007669"/>
    <property type="project" value="TreeGrafter"/>
</dbReference>
<dbReference type="GO" id="GO:0005524">
    <property type="term" value="F:ATP binding"/>
    <property type="evidence" value="ECO:0007669"/>
    <property type="project" value="InterPro"/>
</dbReference>
<reference evidence="17 18" key="1">
    <citation type="journal article" date="2016" name="Nat. Commun.">
        <title>Extremotolerant tardigrade genome and improved radiotolerance of human cultured cells by tardigrade-unique protein.</title>
        <authorList>
            <person name="Hashimoto T."/>
            <person name="Horikawa D.D."/>
            <person name="Saito Y."/>
            <person name="Kuwahara H."/>
            <person name="Kozuka-Hata H."/>
            <person name="Shin-I T."/>
            <person name="Minakuchi Y."/>
            <person name="Ohishi K."/>
            <person name="Motoyama A."/>
            <person name="Aizu T."/>
            <person name="Enomoto A."/>
            <person name="Kondo K."/>
            <person name="Tanaka S."/>
            <person name="Hara Y."/>
            <person name="Koshikawa S."/>
            <person name="Sagara H."/>
            <person name="Miura T."/>
            <person name="Yokobori S."/>
            <person name="Miyagawa K."/>
            <person name="Suzuki Y."/>
            <person name="Kubo T."/>
            <person name="Oyama M."/>
            <person name="Kohara Y."/>
            <person name="Fujiyama A."/>
            <person name="Arakawa K."/>
            <person name="Katayama T."/>
            <person name="Toyoda A."/>
            <person name="Kunieda T."/>
        </authorList>
    </citation>
    <scope>NUCLEOTIDE SEQUENCE [LARGE SCALE GENOMIC DNA]</scope>
    <source>
        <strain evidence="17 18">YOKOZUNA-1</strain>
    </source>
</reference>
<dbReference type="PROSITE" id="PS00452">
    <property type="entry name" value="GUANYLATE_CYCLASE_1"/>
    <property type="match status" value="1"/>
</dbReference>
<evidence type="ECO:0000256" key="2">
    <source>
        <dbReference type="ARBA" id="ARBA00004479"/>
    </source>
</evidence>
<keyword evidence="9" id="KW-0325">Glycoprotein</keyword>
<dbReference type="FunFam" id="3.30.70.1230:FF:000013">
    <property type="entry name" value="Guanylate cyclase"/>
    <property type="match status" value="1"/>
</dbReference>
<keyword evidence="8 14" id="KW-0472">Membrane</keyword>
<dbReference type="GO" id="GO:0004672">
    <property type="term" value="F:protein kinase activity"/>
    <property type="evidence" value="ECO:0007669"/>
    <property type="project" value="InterPro"/>
</dbReference>
<dbReference type="Proteomes" id="UP000186922">
    <property type="component" value="Unassembled WGS sequence"/>
</dbReference>
<dbReference type="InterPro" id="IPR018297">
    <property type="entry name" value="A/G_cyclase_CS"/>
</dbReference>
<comment type="catalytic activity">
    <reaction evidence="1 13">
        <text>GTP = 3',5'-cyclic GMP + diphosphate</text>
        <dbReference type="Rhea" id="RHEA:13665"/>
        <dbReference type="ChEBI" id="CHEBI:33019"/>
        <dbReference type="ChEBI" id="CHEBI:37565"/>
        <dbReference type="ChEBI" id="CHEBI:57746"/>
        <dbReference type="EC" id="4.6.1.2"/>
    </reaction>
</comment>
<protein>
    <recommendedName>
        <fullName evidence="3 13">Guanylate cyclase</fullName>
        <ecNumber evidence="3 13">4.6.1.2</ecNumber>
    </recommendedName>
</protein>
<feature type="domain" description="Guanylate cyclase" evidence="16">
    <location>
        <begin position="627"/>
        <end position="757"/>
    </location>
</feature>
<dbReference type="PANTHER" id="PTHR11920:SF462">
    <property type="entry name" value="GUANYLATE CYCLASE"/>
    <property type="match status" value="1"/>
</dbReference>
<evidence type="ECO:0000256" key="3">
    <source>
        <dbReference type="ARBA" id="ARBA00012202"/>
    </source>
</evidence>
<evidence type="ECO:0000256" key="4">
    <source>
        <dbReference type="ARBA" id="ARBA00022692"/>
    </source>
</evidence>
<dbReference type="EC" id="4.6.1.2" evidence="3 13"/>
<evidence type="ECO:0000256" key="6">
    <source>
        <dbReference type="ARBA" id="ARBA00022741"/>
    </source>
</evidence>
<dbReference type="PROSITE" id="PS50011">
    <property type="entry name" value="PROTEIN_KINASE_DOM"/>
    <property type="match status" value="1"/>
</dbReference>
<dbReference type="InterPro" id="IPR050401">
    <property type="entry name" value="Cyclic_nucleotide_synthase"/>
</dbReference>
<evidence type="ECO:0000256" key="7">
    <source>
        <dbReference type="ARBA" id="ARBA00022989"/>
    </source>
</evidence>
<dbReference type="InterPro" id="IPR001245">
    <property type="entry name" value="Ser-Thr/Tyr_kinase_cat_dom"/>
</dbReference>
<evidence type="ECO:0000256" key="1">
    <source>
        <dbReference type="ARBA" id="ARBA00001436"/>
    </source>
</evidence>
<dbReference type="CDD" id="cd07302">
    <property type="entry name" value="CHD"/>
    <property type="match status" value="1"/>
</dbReference>
<feature type="transmembrane region" description="Helical" evidence="14">
    <location>
        <begin position="193"/>
        <end position="214"/>
    </location>
</feature>
<keyword evidence="6" id="KW-0547">Nucleotide-binding</keyword>
<dbReference type="GO" id="GO:0001653">
    <property type="term" value="F:peptide receptor activity"/>
    <property type="evidence" value="ECO:0007669"/>
    <property type="project" value="TreeGrafter"/>
</dbReference>
<evidence type="ECO:0000313" key="18">
    <source>
        <dbReference type="Proteomes" id="UP000186922"/>
    </source>
</evidence>
<name>A0A1D1VUS8_RAMVA</name>
<dbReference type="OrthoDB" id="1890790at2759"/>
<comment type="caution">
    <text evidence="17">The sequence shown here is derived from an EMBL/GenBank/DDBJ whole genome shotgun (WGS) entry which is preliminary data.</text>
</comment>
<dbReference type="GO" id="GO:0035556">
    <property type="term" value="P:intracellular signal transduction"/>
    <property type="evidence" value="ECO:0007669"/>
    <property type="project" value="InterPro"/>
</dbReference>
<keyword evidence="4 14" id="KW-0812">Transmembrane</keyword>
<evidence type="ECO:0000256" key="8">
    <source>
        <dbReference type="ARBA" id="ARBA00023136"/>
    </source>
</evidence>
<gene>
    <name evidence="17" type="primary">RvY_13261-1</name>
    <name evidence="17" type="synonym">RvY_13261.1</name>
    <name evidence="17" type="ORF">RvY_13261</name>
</gene>
<evidence type="ECO:0000256" key="11">
    <source>
        <dbReference type="ARBA" id="ARBA00023293"/>
    </source>
</evidence>
<evidence type="ECO:0000256" key="12">
    <source>
        <dbReference type="RuleBase" id="RU000405"/>
    </source>
</evidence>
<organism evidence="17 18">
    <name type="scientific">Ramazzottius varieornatus</name>
    <name type="common">Water bear</name>
    <name type="synonym">Tardigrade</name>
    <dbReference type="NCBI Taxonomy" id="947166"/>
    <lineage>
        <taxon>Eukaryota</taxon>
        <taxon>Metazoa</taxon>
        <taxon>Ecdysozoa</taxon>
        <taxon>Tardigrada</taxon>
        <taxon>Eutardigrada</taxon>
        <taxon>Parachela</taxon>
        <taxon>Hypsibioidea</taxon>
        <taxon>Ramazzottiidae</taxon>
        <taxon>Ramazzottius</taxon>
    </lineage>
</organism>
<dbReference type="AlphaFoldDB" id="A0A1D1VUS8"/>
<dbReference type="InterPro" id="IPR011645">
    <property type="entry name" value="HNOB_dom_associated"/>
</dbReference>
<dbReference type="SMART" id="SM00044">
    <property type="entry name" value="CYCc"/>
    <property type="match status" value="1"/>
</dbReference>
<dbReference type="EMBL" id="BDGG01000008">
    <property type="protein sequence ID" value="GAV02734.1"/>
    <property type="molecule type" value="Genomic_DNA"/>
</dbReference>
<dbReference type="GO" id="GO:0007168">
    <property type="term" value="P:receptor guanylyl cyclase signaling pathway"/>
    <property type="evidence" value="ECO:0007669"/>
    <property type="project" value="TreeGrafter"/>
</dbReference>
<keyword evidence="18" id="KW-1185">Reference proteome</keyword>
<evidence type="ECO:0000256" key="13">
    <source>
        <dbReference type="RuleBase" id="RU003431"/>
    </source>
</evidence>
<dbReference type="InterPro" id="IPR001054">
    <property type="entry name" value="A/G_cyclase"/>
</dbReference>